<sequence length="430" mass="48213">MNTQECLDLVGVGFGPAGLAIAIYLTETNPKSLRHVEFVEAQDTFCWHSGMLIPSAKMQISFLKDFATLRDPKSSFTFLNYLFENQKLVPFINLSTFLPYRVEYEDYMRWCASRVKPKINYGQKCNKVVPILENGSLTGFRVHSYSKEGESQDKAARNIALSVGGEPSFPKCLQNLRSSSRSILHSSEYMYSLEHIDDRLSGCGSVAVIGSGQSAAEIFMDLLKRFPNVKVDLIIRGYALRPSDDSPFVNEIFDPESTTVFYNQDQKTRDYLIESLRSTNYSVVRPHLIDEIYEHLYQQKLPGEANRGRVLNLSEVSGARLAGDDVTLSLKSIESSDEHRYNVVVCATGYDRVTAVRHLLRGCEAFYDLETLPVTRTYQLTPRKEANVAPGVGIWLLGCNESTHGLSDSLLSVLAITGKDVVEDIADHNM</sequence>
<evidence type="ECO:0000256" key="6">
    <source>
        <dbReference type="ARBA" id="ARBA00022827"/>
    </source>
</evidence>
<proteinExistence type="inferred from homology"/>
<dbReference type="Gene3D" id="3.50.50.60">
    <property type="entry name" value="FAD/NAD(P)-binding domain"/>
    <property type="match status" value="1"/>
</dbReference>
<dbReference type="OrthoDB" id="3519933at2759"/>
<evidence type="ECO:0000256" key="1">
    <source>
        <dbReference type="ARBA" id="ARBA00001974"/>
    </source>
</evidence>
<evidence type="ECO:0000256" key="5">
    <source>
        <dbReference type="ARBA" id="ARBA00022630"/>
    </source>
</evidence>
<evidence type="ECO:0000313" key="12">
    <source>
        <dbReference type="Proteomes" id="UP000095023"/>
    </source>
</evidence>
<dbReference type="Pfam" id="PF13434">
    <property type="entry name" value="Lys_Orn_oxgnase"/>
    <property type="match status" value="1"/>
</dbReference>
<evidence type="ECO:0000256" key="3">
    <source>
        <dbReference type="ARBA" id="ARBA00007588"/>
    </source>
</evidence>
<evidence type="ECO:0000313" key="11">
    <source>
        <dbReference type="EMBL" id="ODV90027.1"/>
    </source>
</evidence>
<gene>
    <name evidence="11" type="ORF">CANCADRAFT_99623</name>
</gene>
<dbReference type="PRINTS" id="PR00368">
    <property type="entry name" value="FADPNR"/>
</dbReference>
<dbReference type="GO" id="GO:0016491">
    <property type="term" value="F:oxidoreductase activity"/>
    <property type="evidence" value="ECO:0007669"/>
    <property type="project" value="UniProtKB-KW"/>
</dbReference>
<comment type="similarity">
    <text evidence="3">Belongs to the lysine N(6)-hydroxylase/L-ornithine N(5)-oxygenase family.</text>
</comment>
<comment type="cofactor">
    <cofactor evidence="1">
        <name>FAD</name>
        <dbReference type="ChEBI" id="CHEBI:57692"/>
    </cofactor>
</comment>
<keyword evidence="8" id="KW-0560">Oxidoreductase</keyword>
<organism evidence="11 12">
    <name type="scientific">Tortispora caseinolytica NRRL Y-17796</name>
    <dbReference type="NCBI Taxonomy" id="767744"/>
    <lineage>
        <taxon>Eukaryota</taxon>
        <taxon>Fungi</taxon>
        <taxon>Dikarya</taxon>
        <taxon>Ascomycota</taxon>
        <taxon>Saccharomycotina</taxon>
        <taxon>Trigonopsidomycetes</taxon>
        <taxon>Trigonopsidales</taxon>
        <taxon>Trigonopsidaceae</taxon>
        <taxon>Tortispora</taxon>
    </lineage>
</organism>
<comment type="catalytic activity">
    <reaction evidence="10">
        <text>L-ornithine + NADH + O2 = N(5)-hydroxy-L-ornithine + NAD(+) + H2O</text>
        <dbReference type="Rhea" id="RHEA:41512"/>
        <dbReference type="ChEBI" id="CHEBI:15377"/>
        <dbReference type="ChEBI" id="CHEBI:15379"/>
        <dbReference type="ChEBI" id="CHEBI:46911"/>
        <dbReference type="ChEBI" id="CHEBI:57540"/>
        <dbReference type="ChEBI" id="CHEBI:57945"/>
        <dbReference type="ChEBI" id="CHEBI:78275"/>
        <dbReference type="EC" id="1.14.13.196"/>
    </reaction>
</comment>
<evidence type="ECO:0000256" key="4">
    <source>
        <dbReference type="ARBA" id="ARBA00012881"/>
    </source>
</evidence>
<dbReference type="EC" id="1.14.13.196" evidence="4"/>
<evidence type="ECO:0000256" key="2">
    <source>
        <dbReference type="ARBA" id="ARBA00004924"/>
    </source>
</evidence>
<dbReference type="EMBL" id="KV453842">
    <property type="protein sequence ID" value="ODV90027.1"/>
    <property type="molecule type" value="Genomic_DNA"/>
</dbReference>
<keyword evidence="7" id="KW-0521">NADP</keyword>
<dbReference type="InterPro" id="IPR025700">
    <property type="entry name" value="Lys/Orn_oxygenase"/>
</dbReference>
<dbReference type="GO" id="GO:0006879">
    <property type="term" value="P:intracellular iron ion homeostasis"/>
    <property type="evidence" value="ECO:0007669"/>
    <property type="project" value="TreeGrafter"/>
</dbReference>
<dbReference type="PANTHER" id="PTHR42802:SF1">
    <property type="entry name" value="L-ORNITHINE N(5)-MONOOXYGENASE"/>
    <property type="match status" value="1"/>
</dbReference>
<keyword evidence="12" id="KW-1185">Reference proteome</keyword>
<keyword evidence="6" id="KW-0274">FAD</keyword>
<comment type="catalytic activity">
    <reaction evidence="9">
        <text>L-ornithine + NADPH + O2 = N(5)-hydroxy-L-ornithine + NADP(+) + H2O</text>
        <dbReference type="Rhea" id="RHEA:41508"/>
        <dbReference type="ChEBI" id="CHEBI:15377"/>
        <dbReference type="ChEBI" id="CHEBI:15379"/>
        <dbReference type="ChEBI" id="CHEBI:46911"/>
        <dbReference type="ChEBI" id="CHEBI:57783"/>
        <dbReference type="ChEBI" id="CHEBI:58349"/>
        <dbReference type="ChEBI" id="CHEBI:78275"/>
        <dbReference type="EC" id="1.14.13.196"/>
    </reaction>
</comment>
<comment type="pathway">
    <text evidence="2">Siderophore biosynthesis.</text>
</comment>
<keyword evidence="5" id="KW-0285">Flavoprotein</keyword>
<dbReference type="Proteomes" id="UP000095023">
    <property type="component" value="Unassembled WGS sequence"/>
</dbReference>
<reference evidence="12" key="1">
    <citation type="submission" date="2016-02" db="EMBL/GenBank/DDBJ databases">
        <title>Comparative genomics of biotechnologically important yeasts.</title>
        <authorList>
            <consortium name="DOE Joint Genome Institute"/>
            <person name="Riley R."/>
            <person name="Haridas S."/>
            <person name="Wolfe K.H."/>
            <person name="Lopes M.R."/>
            <person name="Hittinger C.T."/>
            <person name="Goker M."/>
            <person name="Salamov A."/>
            <person name="Wisecaver J."/>
            <person name="Long T.M."/>
            <person name="Aerts A.L."/>
            <person name="Barry K."/>
            <person name="Choi C."/>
            <person name="Clum A."/>
            <person name="Coughlan A.Y."/>
            <person name="Deshpande S."/>
            <person name="Douglass A.P."/>
            <person name="Hanson S.J."/>
            <person name="Klenk H.-P."/>
            <person name="Labutti K."/>
            <person name="Lapidus A."/>
            <person name="Lindquist E."/>
            <person name="Lipzen A."/>
            <person name="Meier-Kolthoff J.P."/>
            <person name="Ohm R.A."/>
            <person name="Otillar R.P."/>
            <person name="Pangilinan J."/>
            <person name="Peng Y."/>
            <person name="Rokas A."/>
            <person name="Rosa C.A."/>
            <person name="Scheuner C."/>
            <person name="Sibirny A.A."/>
            <person name="Slot J.C."/>
            <person name="Stielow J.B."/>
            <person name="Sun H."/>
            <person name="Kurtzman C.P."/>
            <person name="Blackwell M."/>
            <person name="Jeffries T.W."/>
            <person name="Grigoriev I.V."/>
        </authorList>
    </citation>
    <scope>NUCLEOTIDE SEQUENCE [LARGE SCALE GENOMIC DNA]</scope>
    <source>
        <strain evidence="12">NRRL Y-17796</strain>
    </source>
</reference>
<dbReference type="SUPFAM" id="SSF51905">
    <property type="entry name" value="FAD/NAD(P)-binding domain"/>
    <property type="match status" value="2"/>
</dbReference>
<dbReference type="AlphaFoldDB" id="A0A1E4TE95"/>
<evidence type="ECO:0000256" key="10">
    <source>
        <dbReference type="ARBA" id="ARBA00049248"/>
    </source>
</evidence>
<evidence type="ECO:0000256" key="7">
    <source>
        <dbReference type="ARBA" id="ARBA00022857"/>
    </source>
</evidence>
<dbReference type="PANTHER" id="PTHR42802">
    <property type="entry name" value="MONOOXYGENASE"/>
    <property type="match status" value="1"/>
</dbReference>
<protein>
    <recommendedName>
        <fullName evidence="4">L-ornithine N(5)-monooxygenase [NAD(P)H]</fullName>
        <ecNumber evidence="4">1.14.13.196</ecNumber>
    </recommendedName>
</protein>
<evidence type="ECO:0000256" key="9">
    <source>
        <dbReference type="ARBA" id="ARBA00047598"/>
    </source>
</evidence>
<dbReference type="InterPro" id="IPR036188">
    <property type="entry name" value="FAD/NAD-bd_sf"/>
</dbReference>
<evidence type="ECO:0000256" key="8">
    <source>
        <dbReference type="ARBA" id="ARBA00023002"/>
    </source>
</evidence>
<name>A0A1E4TE95_9ASCO</name>
<accession>A0A1E4TE95</accession>